<reference evidence="2 3" key="1">
    <citation type="journal article" date="2016" name="Mol. Biol. Evol.">
        <title>Comparative Genomics of Early-Diverging Mushroom-Forming Fungi Provides Insights into the Origins of Lignocellulose Decay Capabilities.</title>
        <authorList>
            <person name="Nagy L.G."/>
            <person name="Riley R."/>
            <person name="Tritt A."/>
            <person name="Adam C."/>
            <person name="Daum C."/>
            <person name="Floudas D."/>
            <person name="Sun H."/>
            <person name="Yadav J.S."/>
            <person name="Pangilinan J."/>
            <person name="Larsson K.H."/>
            <person name="Matsuura K."/>
            <person name="Barry K."/>
            <person name="Labutti K."/>
            <person name="Kuo R."/>
            <person name="Ohm R.A."/>
            <person name="Bhattacharya S.S."/>
            <person name="Shirouzu T."/>
            <person name="Yoshinaga Y."/>
            <person name="Martin F.M."/>
            <person name="Grigoriev I.V."/>
            <person name="Hibbett D.S."/>
        </authorList>
    </citation>
    <scope>NUCLEOTIDE SEQUENCE [LARGE SCALE GENOMIC DNA]</scope>
    <source>
        <strain evidence="2 3">HHB12733</strain>
    </source>
</reference>
<proteinExistence type="predicted"/>
<dbReference type="Proteomes" id="UP000076842">
    <property type="component" value="Unassembled WGS sequence"/>
</dbReference>
<evidence type="ECO:0000256" key="1">
    <source>
        <dbReference type="SAM" id="MobiDB-lite"/>
    </source>
</evidence>
<dbReference type="AlphaFoldDB" id="A0A165HVW4"/>
<sequence>MKTYYIDRARHRNDLPGWLFDGTEYNVTTPPPMYSAGTQYLSPLQTPRTGTATPGTLVPGTATSVASNQSLRDIYEAYAQSPATDYVKVRSPAPATRAQNRLRELRDARRMGNLAVVDPSNNVTMRPLLSAGLASRPKSQHRLPAGPKTGRI</sequence>
<accession>A0A165HVW4</accession>
<evidence type="ECO:0000313" key="3">
    <source>
        <dbReference type="Proteomes" id="UP000076842"/>
    </source>
</evidence>
<evidence type="ECO:0000313" key="2">
    <source>
        <dbReference type="EMBL" id="KZT59814.1"/>
    </source>
</evidence>
<organism evidence="2 3">
    <name type="scientific">Calocera cornea HHB12733</name>
    <dbReference type="NCBI Taxonomy" id="1353952"/>
    <lineage>
        <taxon>Eukaryota</taxon>
        <taxon>Fungi</taxon>
        <taxon>Dikarya</taxon>
        <taxon>Basidiomycota</taxon>
        <taxon>Agaricomycotina</taxon>
        <taxon>Dacrymycetes</taxon>
        <taxon>Dacrymycetales</taxon>
        <taxon>Dacrymycetaceae</taxon>
        <taxon>Calocera</taxon>
    </lineage>
</organism>
<protein>
    <submittedName>
        <fullName evidence="2">Uncharacterized protein</fullName>
    </submittedName>
</protein>
<dbReference type="OrthoDB" id="2683368at2759"/>
<dbReference type="EMBL" id="KV423937">
    <property type="protein sequence ID" value="KZT59814.1"/>
    <property type="molecule type" value="Genomic_DNA"/>
</dbReference>
<gene>
    <name evidence="2" type="ORF">CALCODRAFT_493335</name>
</gene>
<feature type="region of interest" description="Disordered" evidence="1">
    <location>
        <begin position="130"/>
        <end position="152"/>
    </location>
</feature>
<keyword evidence="3" id="KW-1185">Reference proteome</keyword>
<name>A0A165HVW4_9BASI</name>
<dbReference type="InParanoid" id="A0A165HVW4"/>